<sequence>MHRESVVQKAERPRQPEEEERENTEAVERWAERPHDRQRWPEQWIPGGNPDDGQGGPGTGGLHHVHGGAWVKQVPLP</sequence>
<dbReference type="Proteomes" id="UP001066276">
    <property type="component" value="Chromosome 4_2"/>
</dbReference>
<feature type="compositionally biased region" description="Basic and acidic residues" evidence="1">
    <location>
        <begin position="23"/>
        <end position="40"/>
    </location>
</feature>
<feature type="compositionally biased region" description="Basic and acidic residues" evidence="1">
    <location>
        <begin position="1"/>
        <end position="16"/>
    </location>
</feature>
<evidence type="ECO:0000313" key="2">
    <source>
        <dbReference type="EMBL" id="KAJ1163109.1"/>
    </source>
</evidence>
<accession>A0AAV7SGC1</accession>
<evidence type="ECO:0000256" key="1">
    <source>
        <dbReference type="SAM" id="MobiDB-lite"/>
    </source>
</evidence>
<protein>
    <submittedName>
        <fullName evidence="2">Uncharacterized protein</fullName>
    </submittedName>
</protein>
<feature type="region of interest" description="Disordered" evidence="1">
    <location>
        <begin position="1"/>
        <end position="77"/>
    </location>
</feature>
<dbReference type="EMBL" id="JANPWB010000008">
    <property type="protein sequence ID" value="KAJ1163109.1"/>
    <property type="molecule type" value="Genomic_DNA"/>
</dbReference>
<proteinExistence type="predicted"/>
<reference evidence="2" key="1">
    <citation type="journal article" date="2022" name="bioRxiv">
        <title>Sequencing and chromosome-scale assembly of the giantPleurodeles waltlgenome.</title>
        <authorList>
            <person name="Brown T."/>
            <person name="Elewa A."/>
            <person name="Iarovenko S."/>
            <person name="Subramanian E."/>
            <person name="Araus A.J."/>
            <person name="Petzold A."/>
            <person name="Susuki M."/>
            <person name="Suzuki K.-i.T."/>
            <person name="Hayashi T."/>
            <person name="Toyoda A."/>
            <person name="Oliveira C."/>
            <person name="Osipova E."/>
            <person name="Leigh N.D."/>
            <person name="Simon A."/>
            <person name="Yun M.H."/>
        </authorList>
    </citation>
    <scope>NUCLEOTIDE SEQUENCE</scope>
    <source>
        <strain evidence="2">20211129_DDA</strain>
        <tissue evidence="2">Liver</tissue>
    </source>
</reference>
<gene>
    <name evidence="2" type="ORF">NDU88_003572</name>
</gene>
<dbReference type="AlphaFoldDB" id="A0AAV7SGC1"/>
<name>A0AAV7SGC1_PLEWA</name>
<organism evidence="2 3">
    <name type="scientific">Pleurodeles waltl</name>
    <name type="common">Iberian ribbed newt</name>
    <dbReference type="NCBI Taxonomy" id="8319"/>
    <lineage>
        <taxon>Eukaryota</taxon>
        <taxon>Metazoa</taxon>
        <taxon>Chordata</taxon>
        <taxon>Craniata</taxon>
        <taxon>Vertebrata</taxon>
        <taxon>Euteleostomi</taxon>
        <taxon>Amphibia</taxon>
        <taxon>Batrachia</taxon>
        <taxon>Caudata</taxon>
        <taxon>Salamandroidea</taxon>
        <taxon>Salamandridae</taxon>
        <taxon>Pleurodelinae</taxon>
        <taxon>Pleurodeles</taxon>
    </lineage>
</organism>
<evidence type="ECO:0000313" key="3">
    <source>
        <dbReference type="Proteomes" id="UP001066276"/>
    </source>
</evidence>
<keyword evidence="3" id="KW-1185">Reference proteome</keyword>
<comment type="caution">
    <text evidence="2">The sequence shown here is derived from an EMBL/GenBank/DDBJ whole genome shotgun (WGS) entry which is preliminary data.</text>
</comment>